<comment type="caution">
    <text evidence="3">The sequence shown here is derived from an EMBL/GenBank/DDBJ whole genome shotgun (WGS) entry which is preliminary data.</text>
</comment>
<evidence type="ECO:0000256" key="2">
    <source>
        <dbReference type="SAM" id="Phobius"/>
    </source>
</evidence>
<dbReference type="OrthoDB" id="7579850at2"/>
<keyword evidence="2" id="KW-0472">Membrane</keyword>
<dbReference type="EMBL" id="MDDS01000006">
    <property type="protein sequence ID" value="ODP39370.1"/>
    <property type="molecule type" value="Genomic_DNA"/>
</dbReference>
<keyword evidence="2" id="KW-0812">Transmembrane</keyword>
<feature type="transmembrane region" description="Helical" evidence="2">
    <location>
        <begin position="7"/>
        <end position="27"/>
    </location>
</feature>
<sequence length="85" mass="8906">MPHLRIVVIASAAAVAGYLAFSLWVVLWSNDVALKGDVIGTWKSFAVLAFGFWLGSSSGGKQREADAPSGKPGDPIAVAPEEPRP</sequence>
<dbReference type="AlphaFoldDB" id="A0A1E3M2T1"/>
<dbReference type="Proteomes" id="UP000094487">
    <property type="component" value="Unassembled WGS sequence"/>
</dbReference>
<accession>A0A1E3M2T1</accession>
<reference evidence="3 4" key="1">
    <citation type="submission" date="2016-08" db="EMBL/GenBank/DDBJ databases">
        <title>Draft genome of the agarase producing Sphingomonas sp. MCT13.</title>
        <authorList>
            <person name="D'Andrea M.M."/>
            <person name="Rossolini G.M."/>
            <person name="Thaller M.C."/>
        </authorList>
    </citation>
    <scope>NUCLEOTIDE SEQUENCE [LARGE SCALE GENOMIC DNA]</scope>
    <source>
        <strain evidence="3 4">MCT13</strain>
    </source>
</reference>
<keyword evidence="4" id="KW-1185">Reference proteome</keyword>
<gene>
    <name evidence="3" type="ORF">BFL28_10550</name>
</gene>
<keyword evidence="2" id="KW-1133">Transmembrane helix</keyword>
<proteinExistence type="predicted"/>
<name>A0A1E3M2T1_9SPHN</name>
<protein>
    <submittedName>
        <fullName evidence="3">Uncharacterized protein</fullName>
    </submittedName>
</protein>
<feature type="transmembrane region" description="Helical" evidence="2">
    <location>
        <begin position="39"/>
        <end position="55"/>
    </location>
</feature>
<evidence type="ECO:0000256" key="1">
    <source>
        <dbReference type="SAM" id="MobiDB-lite"/>
    </source>
</evidence>
<organism evidence="3 4">
    <name type="scientific">Sphingomonas turrisvirgatae</name>
    <dbReference type="NCBI Taxonomy" id="1888892"/>
    <lineage>
        <taxon>Bacteria</taxon>
        <taxon>Pseudomonadati</taxon>
        <taxon>Pseudomonadota</taxon>
        <taxon>Alphaproteobacteria</taxon>
        <taxon>Sphingomonadales</taxon>
        <taxon>Sphingomonadaceae</taxon>
        <taxon>Sphingomonas</taxon>
    </lineage>
</organism>
<dbReference type="STRING" id="1888892.BFL28_10550"/>
<evidence type="ECO:0000313" key="3">
    <source>
        <dbReference type="EMBL" id="ODP39370.1"/>
    </source>
</evidence>
<feature type="region of interest" description="Disordered" evidence="1">
    <location>
        <begin position="57"/>
        <end position="85"/>
    </location>
</feature>
<evidence type="ECO:0000313" key="4">
    <source>
        <dbReference type="Proteomes" id="UP000094487"/>
    </source>
</evidence>